<keyword evidence="3 7" id="KW-0347">Helicase</keyword>
<dbReference type="PROSITE" id="PS51194">
    <property type="entry name" value="HELICASE_CTER"/>
    <property type="match status" value="1"/>
</dbReference>
<dbReference type="STRING" id="672.VV93_v1c44570"/>
<dbReference type="InterPro" id="IPR000629">
    <property type="entry name" value="RNA-helicase_DEAD-box_CS"/>
</dbReference>
<feature type="short sequence motif" description="Q motif" evidence="6">
    <location>
        <begin position="25"/>
        <end position="52"/>
    </location>
</feature>
<dbReference type="GO" id="GO:0005524">
    <property type="term" value="F:ATP binding"/>
    <property type="evidence" value="ECO:0007669"/>
    <property type="project" value="UniProtKB-KW"/>
</dbReference>
<name>Q7MC00_VIBVY</name>
<feature type="domain" description="DEAD-box RNA helicase Q" evidence="11">
    <location>
        <begin position="25"/>
        <end position="52"/>
    </location>
</feature>
<dbReference type="SUPFAM" id="SSF52540">
    <property type="entry name" value="P-loop containing nucleoside triphosphate hydrolases"/>
    <property type="match status" value="1"/>
</dbReference>
<dbReference type="EMBL" id="BA000038">
    <property type="protein sequence ID" value="BAC97613.1"/>
    <property type="molecule type" value="Genomic_DNA"/>
</dbReference>
<dbReference type="PROSITE" id="PS00039">
    <property type="entry name" value="DEAD_ATP_HELICASE"/>
    <property type="match status" value="1"/>
</dbReference>
<dbReference type="CDD" id="cd00268">
    <property type="entry name" value="DEADc"/>
    <property type="match status" value="1"/>
</dbReference>
<evidence type="ECO:0000256" key="4">
    <source>
        <dbReference type="ARBA" id="ARBA00022840"/>
    </source>
</evidence>
<comment type="similarity">
    <text evidence="5 7">Belongs to the DEAD box helicase family.</text>
</comment>
<reference evidence="12 13" key="1">
    <citation type="journal article" date="2003" name="Genome Res.">
        <title>Comparative genome analysis of Vibrio vulnificus, a marine pathogen.</title>
        <authorList>
            <person name="Chen C.Y."/>
            <person name="Wu K.M."/>
            <person name="Chang Y.C."/>
            <person name="Chang C.H."/>
            <person name="Tsai H.C."/>
            <person name="Liao T.L."/>
            <person name="Liu Y.M."/>
            <person name="Chen H.J."/>
            <person name="Shen A.B."/>
            <person name="Li J.C."/>
            <person name="Su T.L."/>
            <person name="Shao C.P."/>
            <person name="Lee C.T."/>
            <person name="Hor L.I."/>
            <person name="Tsai S.F."/>
        </authorList>
    </citation>
    <scope>NUCLEOTIDE SEQUENCE [LARGE SCALE GENOMIC DNA]</scope>
    <source>
        <strain evidence="12 13">YJ016</strain>
    </source>
</reference>
<dbReference type="GO" id="GO:0016787">
    <property type="term" value="F:hydrolase activity"/>
    <property type="evidence" value="ECO:0007669"/>
    <property type="project" value="UniProtKB-KW"/>
</dbReference>
<dbReference type="InterPro" id="IPR014014">
    <property type="entry name" value="RNA_helicase_DEAD_Q_motif"/>
</dbReference>
<dbReference type="SMART" id="SM00490">
    <property type="entry name" value="HELICc"/>
    <property type="match status" value="1"/>
</dbReference>
<dbReference type="InterPro" id="IPR044742">
    <property type="entry name" value="DEAD/DEAH_RhlB"/>
</dbReference>
<dbReference type="AlphaFoldDB" id="Q7MC00"/>
<dbReference type="InterPro" id="IPR011545">
    <property type="entry name" value="DEAD/DEAH_box_helicase_dom"/>
</dbReference>
<dbReference type="InterPro" id="IPR027417">
    <property type="entry name" value="P-loop_NTPase"/>
</dbReference>
<organism evidence="12 13">
    <name type="scientific">Vibrio vulnificus (strain YJ016)</name>
    <dbReference type="NCBI Taxonomy" id="196600"/>
    <lineage>
        <taxon>Bacteria</taxon>
        <taxon>Pseudomonadati</taxon>
        <taxon>Pseudomonadota</taxon>
        <taxon>Gammaproteobacteria</taxon>
        <taxon>Vibrionales</taxon>
        <taxon>Vibrionaceae</taxon>
        <taxon>Vibrio</taxon>
    </lineage>
</organism>
<evidence type="ECO:0000256" key="8">
    <source>
        <dbReference type="SAM" id="MobiDB-lite"/>
    </source>
</evidence>
<feature type="domain" description="Helicase C-terminal" evidence="10">
    <location>
        <begin position="247"/>
        <end position="399"/>
    </location>
</feature>
<evidence type="ECO:0000259" key="10">
    <source>
        <dbReference type="PROSITE" id="PS51194"/>
    </source>
</evidence>
<evidence type="ECO:0000259" key="11">
    <source>
        <dbReference type="PROSITE" id="PS51195"/>
    </source>
</evidence>
<evidence type="ECO:0000313" key="13">
    <source>
        <dbReference type="Proteomes" id="UP000002675"/>
    </source>
</evidence>
<dbReference type="GO" id="GO:0005829">
    <property type="term" value="C:cytosol"/>
    <property type="evidence" value="ECO:0007669"/>
    <property type="project" value="TreeGrafter"/>
</dbReference>
<evidence type="ECO:0000313" key="12">
    <source>
        <dbReference type="EMBL" id="BAC97613.1"/>
    </source>
</evidence>
<dbReference type="GO" id="GO:0003676">
    <property type="term" value="F:nucleic acid binding"/>
    <property type="evidence" value="ECO:0007669"/>
    <property type="project" value="InterPro"/>
</dbReference>
<keyword evidence="4 7" id="KW-0067">ATP-binding</keyword>
<dbReference type="GO" id="GO:0003724">
    <property type="term" value="F:RNA helicase activity"/>
    <property type="evidence" value="ECO:0007669"/>
    <property type="project" value="InterPro"/>
</dbReference>
<evidence type="ECO:0000256" key="2">
    <source>
        <dbReference type="ARBA" id="ARBA00022801"/>
    </source>
</evidence>
<dbReference type="PROSITE" id="PS51195">
    <property type="entry name" value="Q_MOTIF"/>
    <property type="match status" value="1"/>
</dbReference>
<dbReference type="KEGG" id="vvy:VVA1587"/>
<dbReference type="PROSITE" id="PS51192">
    <property type="entry name" value="HELICASE_ATP_BIND_1"/>
    <property type="match status" value="1"/>
</dbReference>
<gene>
    <name evidence="12" type="ordered locus">VVA1587</name>
</gene>
<evidence type="ECO:0000256" key="1">
    <source>
        <dbReference type="ARBA" id="ARBA00022741"/>
    </source>
</evidence>
<evidence type="ECO:0000259" key="9">
    <source>
        <dbReference type="PROSITE" id="PS51192"/>
    </source>
</evidence>
<dbReference type="eggNOG" id="COG0513">
    <property type="taxonomic scope" value="Bacteria"/>
</dbReference>
<evidence type="ECO:0000256" key="6">
    <source>
        <dbReference type="PROSITE-ProRule" id="PRU00552"/>
    </source>
</evidence>
<dbReference type="Pfam" id="PF00270">
    <property type="entry name" value="DEAD"/>
    <property type="match status" value="1"/>
</dbReference>
<accession>Q7MC00</accession>
<dbReference type="InterPro" id="IPR014001">
    <property type="entry name" value="Helicase_ATP-bd"/>
</dbReference>
<dbReference type="SMART" id="SM00487">
    <property type="entry name" value="DEXDc"/>
    <property type="match status" value="1"/>
</dbReference>
<keyword evidence="2 7" id="KW-0378">Hydrolase</keyword>
<dbReference type="Gene3D" id="3.40.50.300">
    <property type="entry name" value="P-loop containing nucleotide triphosphate hydrolases"/>
    <property type="match status" value="2"/>
</dbReference>
<evidence type="ECO:0000256" key="3">
    <source>
        <dbReference type="ARBA" id="ARBA00022806"/>
    </source>
</evidence>
<sequence length="436" mass="47634">MVKSAPATYRIFYCLFNQKHKVKLMPFSTLSLSSELIHALPKDFKKPTDIQALAIPELLAGQDLLALANTGSGKTLAYGLPLLEKLRVNPEQKALILVPTRELATQVSEAINQVGQALGLNAVCLCGGVDKEQQLQALATNPHILVATTGRLVDLANNGLDLSNIHYLVLDEADRLLDMGFWPDVQNIAAQTSSQRQTAMFSATFSDELKGKAKLLMQAPKQVAAHQENSTNQDIAETLYLVNKGSKTKALIELIQKNAWTQALVFIGAKENADGLAKKLNKAGISTNALHGDKSQAEREEALAQFKSGQTQVLIATDLLARGIHIEQLPVVINFELPMHAETYVHRVGRTARAGEQGVALSLVCHGEMDALSAIRHLTQRELPVQDLEGFPVTDKPSTGESKRAPRDKKANRRTQNKKSVKQFQSKAKRPAPKSK</sequence>
<dbReference type="InterPro" id="IPR050079">
    <property type="entry name" value="DEAD_box_RNA_helicase"/>
</dbReference>
<evidence type="ECO:0000256" key="5">
    <source>
        <dbReference type="ARBA" id="ARBA00038437"/>
    </source>
</evidence>
<feature type="domain" description="Helicase ATP-binding" evidence="9">
    <location>
        <begin position="55"/>
        <end position="223"/>
    </location>
</feature>
<evidence type="ECO:0000256" key="7">
    <source>
        <dbReference type="RuleBase" id="RU000492"/>
    </source>
</evidence>
<dbReference type="Proteomes" id="UP000002675">
    <property type="component" value="Chromosome II"/>
</dbReference>
<feature type="compositionally biased region" description="Basic residues" evidence="8">
    <location>
        <begin position="410"/>
        <end position="436"/>
    </location>
</feature>
<dbReference type="PANTHER" id="PTHR47959:SF2">
    <property type="entry name" value="ATP-DEPENDENT RNA HELICASE DEAD BOX FAMILY"/>
    <property type="match status" value="1"/>
</dbReference>
<protein>
    <submittedName>
        <fullName evidence="12">DNA and RNA helicase</fullName>
    </submittedName>
</protein>
<dbReference type="PANTHER" id="PTHR47959">
    <property type="entry name" value="ATP-DEPENDENT RNA HELICASE RHLE-RELATED"/>
    <property type="match status" value="1"/>
</dbReference>
<dbReference type="Pfam" id="PF00271">
    <property type="entry name" value="Helicase_C"/>
    <property type="match status" value="1"/>
</dbReference>
<keyword evidence="1 7" id="KW-0547">Nucleotide-binding</keyword>
<feature type="region of interest" description="Disordered" evidence="8">
    <location>
        <begin position="386"/>
        <end position="436"/>
    </location>
</feature>
<dbReference type="InterPro" id="IPR001650">
    <property type="entry name" value="Helicase_C-like"/>
</dbReference>
<dbReference type="CDD" id="cd18787">
    <property type="entry name" value="SF2_C_DEAD"/>
    <property type="match status" value="1"/>
</dbReference>
<proteinExistence type="inferred from homology"/>
<dbReference type="HOGENOM" id="CLU_003041_28_3_6"/>